<dbReference type="Proteomes" id="UP000249057">
    <property type="component" value="Unassembled WGS sequence"/>
</dbReference>
<protein>
    <submittedName>
        <fullName evidence="1">Uncharacterized protein</fullName>
    </submittedName>
</protein>
<evidence type="ECO:0000313" key="2">
    <source>
        <dbReference type="Proteomes" id="UP000249057"/>
    </source>
</evidence>
<proteinExistence type="predicted"/>
<dbReference type="EMBL" id="KZ825335">
    <property type="protein sequence ID" value="RAH46760.1"/>
    <property type="molecule type" value="Genomic_DNA"/>
</dbReference>
<evidence type="ECO:0000313" key="1">
    <source>
        <dbReference type="EMBL" id="RAH46760.1"/>
    </source>
</evidence>
<keyword evidence="2" id="KW-1185">Reference proteome</keyword>
<reference evidence="1" key="1">
    <citation type="submission" date="2018-02" db="EMBL/GenBank/DDBJ databases">
        <title>The genomes of Aspergillus section Nigri reveals drivers in fungal speciation.</title>
        <authorList>
            <consortium name="DOE Joint Genome Institute"/>
            <person name="Vesth T.C."/>
            <person name="Nybo J."/>
            <person name="Theobald S."/>
            <person name="Brandl J."/>
            <person name="Frisvad J.C."/>
            <person name="Nielsen K.F."/>
            <person name="Lyhne E.K."/>
            <person name="Kogle M.E."/>
            <person name="Kuo A."/>
            <person name="Riley R."/>
            <person name="Clum A."/>
            <person name="Nolan M."/>
            <person name="Lipzen A."/>
            <person name="Salamov A."/>
            <person name="Henrissat B."/>
            <person name="Wiebenga A."/>
            <person name="De vries R.P."/>
            <person name="Grigoriev I.V."/>
            <person name="Mortensen U.H."/>
            <person name="Andersen M.R."/>
            <person name="Baker S.E."/>
        </authorList>
    </citation>
    <scope>NUCLEOTIDE SEQUENCE</scope>
    <source>
        <strain evidence="1">CBS 621.78</strain>
    </source>
</reference>
<gene>
    <name evidence="1" type="ORF">BO95DRAFT_513737</name>
</gene>
<name>A0ACD1GC02_9EURO</name>
<organism evidence="1 2">
    <name type="scientific">Aspergillus brunneoviolaceus CBS 621.78</name>
    <dbReference type="NCBI Taxonomy" id="1450534"/>
    <lineage>
        <taxon>Eukaryota</taxon>
        <taxon>Fungi</taxon>
        <taxon>Dikarya</taxon>
        <taxon>Ascomycota</taxon>
        <taxon>Pezizomycotina</taxon>
        <taxon>Eurotiomycetes</taxon>
        <taxon>Eurotiomycetidae</taxon>
        <taxon>Eurotiales</taxon>
        <taxon>Aspergillaceae</taxon>
        <taxon>Aspergillus</taxon>
        <taxon>Aspergillus subgen. Circumdati</taxon>
    </lineage>
</organism>
<accession>A0ACD1GC02</accession>
<sequence length="167" mass="19222">METRTLSTHKLSNTYYVIKAHGQHFKIYKDSSSRAAAYRVCLEQGCYYDADVKKTWDQAWNYDQQHTAETLGAEVKGGNTYWKYAYQQHGGEYLQYGGLTSQVEKALEAQSNHTGNNWCYYLGEHHRARVAQEKKDGYQRSYLIRDVGCVLQNGKIERLDGSIDDST</sequence>